<gene>
    <name evidence="1" type="ORF">Vadar_008393</name>
</gene>
<keyword evidence="2" id="KW-1185">Reference proteome</keyword>
<evidence type="ECO:0000313" key="2">
    <source>
        <dbReference type="Proteomes" id="UP000828048"/>
    </source>
</evidence>
<reference evidence="1 2" key="1">
    <citation type="journal article" date="2021" name="Hortic Res">
        <title>High-quality reference genome and annotation aids understanding of berry development for evergreen blueberry (Vaccinium darrowii).</title>
        <authorList>
            <person name="Yu J."/>
            <person name="Hulse-Kemp A.M."/>
            <person name="Babiker E."/>
            <person name="Staton M."/>
        </authorList>
    </citation>
    <scope>NUCLEOTIDE SEQUENCE [LARGE SCALE GENOMIC DNA]</scope>
    <source>
        <strain evidence="2">cv. NJ 8807/NJ 8810</strain>
        <tissue evidence="1">Young leaf</tissue>
    </source>
</reference>
<comment type="caution">
    <text evidence="1">The sequence shown here is derived from an EMBL/GenBank/DDBJ whole genome shotgun (WGS) entry which is preliminary data.</text>
</comment>
<name>A0ACB7XXH8_9ERIC</name>
<protein>
    <submittedName>
        <fullName evidence="1">Uncharacterized protein</fullName>
    </submittedName>
</protein>
<dbReference type="EMBL" id="CM037155">
    <property type="protein sequence ID" value="KAH7845994.1"/>
    <property type="molecule type" value="Genomic_DNA"/>
</dbReference>
<sequence length="383" mass="43792">MAIEKISEDLLMEILWRLPVKTLLQIKSVCKNWYAFIQNPSFIYLHHDRAASIAAAENTDCLLVKRFLNGGEGGVALSFVPNETPVEDINISSTGLDIKQLQILGPCNGVVCLTKFGLNSPIVLCNPSMKEFRVLPQPSYKNDHISNLGFGFDPYTNDYKLVRFGMISTDLPMGDIDETVEIYDLSTDSWREVDVESPIESGFHCWHDSYASWNGNFFWYAYHSRGGGGSVIMAFSMSDEVFEQMPVPEVCLLDHNSEKKLFVLNDSLAMVIYPNWWSRPLVFPPEELLLEKSFDIWVMNEEDVEVSWTKKFTIGPFQGLDWTLGFRQNGEFLVESGHGQMLSYNLYTRERKEYQVHDQVRGRPPPPNLQVLLYTESLVSVKR</sequence>
<evidence type="ECO:0000313" key="1">
    <source>
        <dbReference type="EMBL" id="KAH7845994.1"/>
    </source>
</evidence>
<dbReference type="Proteomes" id="UP000828048">
    <property type="component" value="Chromosome 5"/>
</dbReference>
<organism evidence="1 2">
    <name type="scientific">Vaccinium darrowii</name>
    <dbReference type="NCBI Taxonomy" id="229202"/>
    <lineage>
        <taxon>Eukaryota</taxon>
        <taxon>Viridiplantae</taxon>
        <taxon>Streptophyta</taxon>
        <taxon>Embryophyta</taxon>
        <taxon>Tracheophyta</taxon>
        <taxon>Spermatophyta</taxon>
        <taxon>Magnoliopsida</taxon>
        <taxon>eudicotyledons</taxon>
        <taxon>Gunneridae</taxon>
        <taxon>Pentapetalae</taxon>
        <taxon>asterids</taxon>
        <taxon>Ericales</taxon>
        <taxon>Ericaceae</taxon>
        <taxon>Vaccinioideae</taxon>
        <taxon>Vaccinieae</taxon>
        <taxon>Vaccinium</taxon>
    </lineage>
</organism>
<proteinExistence type="predicted"/>
<accession>A0ACB7XXH8</accession>